<feature type="compositionally biased region" description="Basic and acidic residues" evidence="1">
    <location>
        <begin position="26"/>
        <end position="39"/>
    </location>
</feature>
<evidence type="ECO:0000313" key="2">
    <source>
        <dbReference type="EMBL" id="CAD8666911.1"/>
    </source>
</evidence>
<feature type="compositionally biased region" description="Basic and acidic residues" evidence="1">
    <location>
        <begin position="70"/>
        <end position="84"/>
    </location>
</feature>
<feature type="compositionally biased region" description="Acidic residues" evidence="1">
    <location>
        <begin position="16"/>
        <end position="25"/>
    </location>
</feature>
<gene>
    <name evidence="2" type="ORF">CLEI1391_LOCUS2217</name>
</gene>
<reference evidence="2" key="1">
    <citation type="submission" date="2021-01" db="EMBL/GenBank/DDBJ databases">
        <authorList>
            <person name="Corre E."/>
            <person name="Pelletier E."/>
            <person name="Niang G."/>
            <person name="Scheremetjew M."/>
            <person name="Finn R."/>
            <person name="Kale V."/>
            <person name="Holt S."/>
            <person name="Cochrane G."/>
            <person name="Meng A."/>
            <person name="Brown T."/>
            <person name="Cohen L."/>
        </authorList>
    </citation>
    <scope>NUCLEOTIDE SEQUENCE</scope>
    <source>
        <strain evidence="2">SAG 11-49</strain>
    </source>
</reference>
<feature type="region of interest" description="Disordered" evidence="1">
    <location>
        <begin position="1"/>
        <end position="84"/>
    </location>
</feature>
<organism evidence="2">
    <name type="scientific">Chlamydomonas leiostraca</name>
    <dbReference type="NCBI Taxonomy" id="1034604"/>
    <lineage>
        <taxon>Eukaryota</taxon>
        <taxon>Viridiplantae</taxon>
        <taxon>Chlorophyta</taxon>
        <taxon>core chlorophytes</taxon>
        <taxon>Chlorophyceae</taxon>
        <taxon>CS clade</taxon>
        <taxon>Chlamydomonadales</taxon>
        <taxon>Chlamydomonadaceae</taxon>
        <taxon>Chlamydomonas</taxon>
    </lineage>
</organism>
<proteinExistence type="predicted"/>
<dbReference type="EMBL" id="HBFB01004120">
    <property type="protein sequence ID" value="CAD8666911.1"/>
    <property type="molecule type" value="Transcribed_RNA"/>
</dbReference>
<dbReference type="AlphaFoldDB" id="A0A7S0WH95"/>
<name>A0A7S0WH95_9CHLO</name>
<evidence type="ECO:0000256" key="1">
    <source>
        <dbReference type="SAM" id="MobiDB-lite"/>
    </source>
</evidence>
<protein>
    <submittedName>
        <fullName evidence="2">Uncharacterized protein</fullName>
    </submittedName>
</protein>
<sequence length="107" mass="11994">MDEGEYDPEHNHLEGEAEQVDEQQQDYDHRGDSDADERGHAHRLNRLRDAGAPARGGLAGGNANGNHRSSVHDRLGGRNYTRVDRNRELLNFDPRDICTAHAHGSCR</sequence>
<accession>A0A7S0WH95</accession>